<proteinExistence type="predicted"/>
<keyword evidence="1" id="KW-0812">Transmembrane</keyword>
<organism evidence="2">
    <name type="scientific">hydrothermal vent metagenome</name>
    <dbReference type="NCBI Taxonomy" id="652676"/>
    <lineage>
        <taxon>unclassified sequences</taxon>
        <taxon>metagenomes</taxon>
        <taxon>ecological metagenomes</taxon>
    </lineage>
</organism>
<keyword evidence="1" id="KW-1133">Transmembrane helix</keyword>
<dbReference type="InterPro" id="IPR036565">
    <property type="entry name" value="Mur-like_cat_sf"/>
</dbReference>
<name>A0A3B0YVM4_9ZZZZ</name>
<evidence type="ECO:0000313" key="2">
    <source>
        <dbReference type="EMBL" id="VAW78299.1"/>
    </source>
</evidence>
<dbReference type="SUPFAM" id="SSF53623">
    <property type="entry name" value="MurD-like peptide ligases, catalytic domain"/>
    <property type="match status" value="1"/>
</dbReference>
<dbReference type="Gene3D" id="3.40.1190.10">
    <property type="entry name" value="Mur-like, catalytic domain"/>
    <property type="match status" value="1"/>
</dbReference>
<reference evidence="2" key="1">
    <citation type="submission" date="2018-06" db="EMBL/GenBank/DDBJ databases">
        <authorList>
            <person name="Zhirakovskaya E."/>
        </authorList>
    </citation>
    <scope>NUCLEOTIDE SEQUENCE</scope>
</reference>
<dbReference type="GO" id="GO:0016020">
    <property type="term" value="C:membrane"/>
    <property type="evidence" value="ECO:0007669"/>
    <property type="project" value="InterPro"/>
</dbReference>
<gene>
    <name evidence="2" type="ORF">MNBD_GAMMA14-1699</name>
</gene>
<evidence type="ECO:0000256" key="1">
    <source>
        <dbReference type="SAM" id="Phobius"/>
    </source>
</evidence>
<dbReference type="InterPro" id="IPR016024">
    <property type="entry name" value="ARM-type_fold"/>
</dbReference>
<evidence type="ECO:0008006" key="3">
    <source>
        <dbReference type="Google" id="ProtNLM"/>
    </source>
</evidence>
<dbReference type="SUPFAM" id="SSF48371">
    <property type="entry name" value="ARM repeat"/>
    <property type="match status" value="1"/>
</dbReference>
<dbReference type="GO" id="GO:0005524">
    <property type="term" value="F:ATP binding"/>
    <property type="evidence" value="ECO:0007669"/>
    <property type="project" value="InterPro"/>
</dbReference>
<dbReference type="EMBL" id="UOFM01000255">
    <property type="protein sequence ID" value="VAW78299.1"/>
    <property type="molecule type" value="Genomic_DNA"/>
</dbReference>
<dbReference type="PRINTS" id="PR01758">
    <property type="entry name" value="CAPSULEPROTB"/>
</dbReference>
<dbReference type="GO" id="GO:0045227">
    <property type="term" value="P:capsule polysaccharide biosynthetic process"/>
    <property type="evidence" value="ECO:0007669"/>
    <property type="project" value="InterPro"/>
</dbReference>
<dbReference type="InterPro" id="IPR008337">
    <property type="entry name" value="Capsule_biosynth_CapB"/>
</dbReference>
<feature type="transmembrane region" description="Helical" evidence="1">
    <location>
        <begin position="699"/>
        <end position="720"/>
    </location>
</feature>
<keyword evidence="1" id="KW-0472">Membrane</keyword>
<protein>
    <recommendedName>
        <fullName evidence="3">Poly-gamma-glutamate synthase subunit PgsB/CapB</fullName>
    </recommendedName>
</protein>
<accession>A0A3B0YVM4</accession>
<sequence length="1394" mass="158154">MKTLAETLSIGLSTLLKRLERHKLDTLESGFRHWWSNSDLTRPGEDDAEQLEALLLFLLYEVEETLEQIYYLRGQRVEFDSRYAHAVTDQERRLHVLDFGRTLGADAATLKADRAAFSRWFGHDAVTDRFHRRHGEKEQHAAFCLGRIGTLSEHLISSTDDDALRIRLFRSLRLDTRIEPILAYDGDARVRIKAFACLAAALRGLPATARERQVKSGVLQYIYRAALDERHDLWIQCEALALLQHLSAESFTRAIRHRLEASGTDDNLFVRRRVVLLLGNNLARLPELADLLALASNDNSAFVRQAVAQALVHAPEDLCLTLFTRLGRNDADAKVRAATLAELPALLKRSALLAPLLEQTTAVLTSDSDEFVLRVTLQRLVEAHAGLPADDAAYWRDGLLPVLDRLHRTADKITVRRWAARAREHLWCQSEQQRLTLKKALAKLGHSIRPGQSRSLPKKLLQHTAPEELGRVLSLVAEDDFTLSLQRGLFSTHLHRGLKFGFRSWRFLHEFLNPATDKRQAFRHTIGRIAYGHVRAPAAYMAEQTETRVPGEPLYMPEEDGWRPYLPLVDEVISCLDEKVTAATVMFFTSEGVSELTAPPRFRARLRARLLLTRRFASYARLRNWREQDGGSPDAYVAALQKLGFTLVFRPHKTDDDSQREPDPAVMRFFPAILPVSLSEPGILSELREYFFSVYENTLYELSVFLVLVTTFFFGRHLYINRTIRKARERLPLVIGGWGTRGKSGTERIKAALFNALGYSVVSKTTGTEAMFLHGYRYGKLGEMFLFRPYDKATIWEQANLVRLADRLKTDVFLWECMALTPSYVKVLQQDWMRDDIATITNTYPDHEDLQGPAGINIPEVMTEFIPENSTLITSEEHMRPVLRADAIRKGTQMKSTGWFESGLLTDDILQRFPYDEHPNNIALVLSMADELGIERDFALKEMADRVVPDLGVLKSYPPAPLRHRTLEFINGMAANERLGFMGNWQRMGFADHDAVKTPGTWISTVINNREDRVPRSRVFADILVQDIRADRHFLIGSNLHGFLNYLEDSWRAFAATYTLWPTGNTDNTPDPRQRFSSDAQKMGVPVSEAQVAGRLGAILEGLGLEPQLVPALLSAPDVLNSVLEQHNLQEQAEAIGKHLRQWQQEYAQFSELADRLDAAGDTPQASLNTAAAALLWDWLQTRLVIIDDVHASGNNIIGRICEETPPGFHNRILGCQNIKGPGLDFVYRWQAWDVCYQACRQLASNDEVIAERGLRFLASFQEFGPLCEETVRHTLAAVRHSDIAQSERFQSQLQIIETSMQQQLDTVRDLSSGHSGTSRIQVIIHAIESFLDAGDAVKRRKRANLIYRDLANERISHARAVIELQKLNKRQKGGWLLNRLTSWLDLLRSNKAV</sequence>